<accession>A0A8J7Y901</accession>
<comment type="caution">
    <text evidence="1">The sequence shown here is derived from an EMBL/GenBank/DDBJ whole genome shotgun (WGS) entry which is preliminary data.</text>
</comment>
<gene>
    <name evidence="1" type="ORF">KTS45_07275</name>
</gene>
<organism evidence="1 2">
    <name type="scientific">Haloarcula limicola</name>
    <dbReference type="NCBI Taxonomy" id="1429915"/>
    <lineage>
        <taxon>Archaea</taxon>
        <taxon>Methanobacteriati</taxon>
        <taxon>Methanobacteriota</taxon>
        <taxon>Stenosarchaea group</taxon>
        <taxon>Halobacteria</taxon>
        <taxon>Halobacteriales</taxon>
        <taxon>Haloarculaceae</taxon>
        <taxon>Haloarcula</taxon>
    </lineage>
</organism>
<reference evidence="1 2" key="1">
    <citation type="submission" date="2021-06" db="EMBL/GenBank/DDBJ databases">
        <title>New haloarchaea isolates fom saline soil.</title>
        <authorList>
            <person name="Duran-Viseras A."/>
            <person name="Sanchez-Porro C.S."/>
            <person name="Ventosa A."/>
        </authorList>
    </citation>
    <scope>NUCLEOTIDE SEQUENCE [LARGE SCALE GENOMIC DNA]</scope>
    <source>
        <strain evidence="1 2">JCM 183640</strain>
    </source>
</reference>
<protein>
    <submittedName>
        <fullName evidence="1">Transcription antitermination protein</fullName>
    </submittedName>
</protein>
<dbReference type="RefSeq" id="WP_162317086.1">
    <property type="nucleotide sequence ID" value="NZ_JAHQXF010000001.1"/>
</dbReference>
<proteinExistence type="predicted"/>
<dbReference type="EMBL" id="JAHQXF010000001">
    <property type="protein sequence ID" value="MBV0924003.1"/>
    <property type="molecule type" value="Genomic_DNA"/>
</dbReference>
<name>A0A8J7Y901_9EURY</name>
<dbReference type="AlphaFoldDB" id="A0A8J7Y901"/>
<keyword evidence="2" id="KW-1185">Reference proteome</keyword>
<evidence type="ECO:0000313" key="2">
    <source>
        <dbReference type="Proteomes" id="UP000766550"/>
    </source>
</evidence>
<sequence length="205" mass="21265">MDAADTLDAVREASASELERLGSDKLLVAVTGADLTSDAVREAAITRERGRASALAAWADESGGATANRFADAASAATERVDRIAGDDATAADAETDALSGHLETVDGTAERVGAGLVAVPLVADRFYLQVVSFFVNEADEESADTFREIRAAAGDLGAARDALAELDDEGRETARDAAIEAIGVAYEEYAETLNGMGLDPRPIC</sequence>
<evidence type="ECO:0000313" key="1">
    <source>
        <dbReference type="EMBL" id="MBV0924003.1"/>
    </source>
</evidence>
<dbReference type="Proteomes" id="UP000766550">
    <property type="component" value="Unassembled WGS sequence"/>
</dbReference>
<dbReference type="OrthoDB" id="306160at2157"/>